<dbReference type="InterPro" id="IPR008258">
    <property type="entry name" value="Transglycosylase_SLT_dom_1"/>
</dbReference>
<comment type="caution">
    <text evidence="3">The sequence shown here is derived from an EMBL/GenBank/DDBJ whole genome shotgun (WGS) entry which is preliminary data.</text>
</comment>
<evidence type="ECO:0000313" key="4">
    <source>
        <dbReference type="Proteomes" id="UP000176451"/>
    </source>
</evidence>
<feature type="domain" description="Transglycosylase SLT" evidence="2">
    <location>
        <begin position="43"/>
        <end position="143"/>
    </location>
</feature>
<gene>
    <name evidence="3" type="ORF">A3F08_03690</name>
</gene>
<proteinExistence type="predicted"/>
<dbReference type="PANTHER" id="PTHR37423:SF2">
    <property type="entry name" value="MEMBRANE-BOUND LYTIC MUREIN TRANSGLYCOSYLASE C"/>
    <property type="match status" value="1"/>
</dbReference>
<dbReference type="SUPFAM" id="SSF53955">
    <property type="entry name" value="Lysozyme-like"/>
    <property type="match status" value="1"/>
</dbReference>
<sequence>MSKKTLVNLIIVLVIMTALSVVLYLYFPKILGDTLFPLEYKDLIMKYSTEYNLEPTFVAGVMYTESHFNKDATSRVGARGLMQIMPATGASIAKRVGDNSYNVDKLFDPETNIRYGSWYLRYLMDNYGEINAVLAGYNGGGAVGDRYVVSREAGIPNETKGFIRKVNFAMNMYASIYGENLGGVNVADKLRVKQDKPSYFQLIFNYFVDTIRGK</sequence>
<dbReference type="Gene3D" id="1.10.530.10">
    <property type="match status" value="1"/>
</dbReference>
<keyword evidence="1" id="KW-0812">Transmembrane</keyword>
<dbReference type="CDD" id="cd16896">
    <property type="entry name" value="LT_Slt70-like"/>
    <property type="match status" value="1"/>
</dbReference>
<accession>A0A1F5EI12</accession>
<dbReference type="STRING" id="1797469.A3F08_03690"/>
<name>A0A1F5EI12_9BACT</name>
<protein>
    <recommendedName>
        <fullName evidence="2">Transglycosylase SLT domain-containing protein</fullName>
    </recommendedName>
</protein>
<keyword evidence="1" id="KW-0472">Membrane</keyword>
<evidence type="ECO:0000259" key="2">
    <source>
        <dbReference type="Pfam" id="PF01464"/>
    </source>
</evidence>
<dbReference type="PANTHER" id="PTHR37423">
    <property type="entry name" value="SOLUBLE LYTIC MUREIN TRANSGLYCOSYLASE-RELATED"/>
    <property type="match status" value="1"/>
</dbReference>
<reference evidence="3 4" key="1">
    <citation type="journal article" date="2016" name="Nat. Commun.">
        <title>Thousands of microbial genomes shed light on interconnected biogeochemical processes in an aquifer system.</title>
        <authorList>
            <person name="Anantharaman K."/>
            <person name="Brown C.T."/>
            <person name="Hug L.A."/>
            <person name="Sharon I."/>
            <person name="Castelle C.J."/>
            <person name="Probst A.J."/>
            <person name="Thomas B.C."/>
            <person name="Singh A."/>
            <person name="Wilkins M.J."/>
            <person name="Karaoz U."/>
            <person name="Brodie E.L."/>
            <person name="Williams K.H."/>
            <person name="Hubbard S.S."/>
            <person name="Banfield J.F."/>
        </authorList>
    </citation>
    <scope>NUCLEOTIDE SEQUENCE [LARGE SCALE GENOMIC DNA]</scope>
</reference>
<evidence type="ECO:0000313" key="3">
    <source>
        <dbReference type="EMBL" id="OGD67021.1"/>
    </source>
</evidence>
<feature type="transmembrane region" description="Helical" evidence="1">
    <location>
        <begin position="6"/>
        <end position="27"/>
    </location>
</feature>
<dbReference type="Proteomes" id="UP000176451">
    <property type="component" value="Unassembled WGS sequence"/>
</dbReference>
<evidence type="ECO:0000256" key="1">
    <source>
        <dbReference type="SAM" id="Phobius"/>
    </source>
</evidence>
<dbReference type="AlphaFoldDB" id="A0A1F5EI12"/>
<dbReference type="InterPro" id="IPR023346">
    <property type="entry name" value="Lysozyme-like_dom_sf"/>
</dbReference>
<dbReference type="EMBL" id="MEZV01000021">
    <property type="protein sequence ID" value="OGD67021.1"/>
    <property type="molecule type" value="Genomic_DNA"/>
</dbReference>
<organism evidence="3 4">
    <name type="scientific">Candidatus Berkelbacteria bacterium RIFCSPHIGHO2_12_FULL_36_9</name>
    <dbReference type="NCBI Taxonomy" id="1797469"/>
    <lineage>
        <taxon>Bacteria</taxon>
        <taxon>Candidatus Berkelbacteria</taxon>
    </lineage>
</organism>
<keyword evidence="1" id="KW-1133">Transmembrane helix</keyword>
<dbReference type="Pfam" id="PF01464">
    <property type="entry name" value="SLT"/>
    <property type="match status" value="1"/>
</dbReference>